<evidence type="ECO:0000313" key="2">
    <source>
        <dbReference type="EMBL" id="KAF0694865.1"/>
    </source>
</evidence>
<protein>
    <submittedName>
        <fullName evidence="3">Aste57867_14265 protein</fullName>
    </submittedName>
</protein>
<organism evidence="3 4">
    <name type="scientific">Aphanomyces stellatus</name>
    <dbReference type="NCBI Taxonomy" id="120398"/>
    <lineage>
        <taxon>Eukaryota</taxon>
        <taxon>Sar</taxon>
        <taxon>Stramenopiles</taxon>
        <taxon>Oomycota</taxon>
        <taxon>Saprolegniomycetes</taxon>
        <taxon>Saprolegniales</taxon>
        <taxon>Verrucalvaceae</taxon>
        <taxon>Aphanomyces</taxon>
    </lineage>
</organism>
<keyword evidence="4" id="KW-1185">Reference proteome</keyword>
<evidence type="ECO:0000313" key="3">
    <source>
        <dbReference type="EMBL" id="VFT91090.1"/>
    </source>
</evidence>
<dbReference type="FunFam" id="3.40.50.1000:FF:000078">
    <property type="entry name" value="Bifunctional polynucleotide phosphatase/kinase"/>
    <property type="match status" value="1"/>
</dbReference>
<dbReference type="AlphaFoldDB" id="A0A485L0I8"/>
<proteinExistence type="predicted"/>
<dbReference type="GO" id="GO:0046403">
    <property type="term" value="F:polynucleotide 3'-phosphatase activity"/>
    <property type="evidence" value="ECO:0007669"/>
    <property type="project" value="TreeGrafter"/>
</dbReference>
<dbReference type="Pfam" id="PF13671">
    <property type="entry name" value="AAA_33"/>
    <property type="match status" value="1"/>
</dbReference>
<dbReference type="NCBIfam" id="TIGR01662">
    <property type="entry name" value="HAD-SF-IIIA"/>
    <property type="match status" value="1"/>
</dbReference>
<dbReference type="Proteomes" id="UP000332933">
    <property type="component" value="Unassembled WGS sequence"/>
</dbReference>
<dbReference type="InterPro" id="IPR013954">
    <property type="entry name" value="PNK3P"/>
</dbReference>
<evidence type="ECO:0000256" key="1">
    <source>
        <dbReference type="SAM" id="MobiDB-lite"/>
    </source>
</evidence>
<dbReference type="SUPFAM" id="SSF56784">
    <property type="entry name" value="HAD-like"/>
    <property type="match status" value="1"/>
</dbReference>
<dbReference type="Gene3D" id="3.40.50.1000">
    <property type="entry name" value="HAD superfamily/HAD-like"/>
    <property type="match status" value="1"/>
</dbReference>
<dbReference type="SUPFAM" id="SSF52540">
    <property type="entry name" value="P-loop containing nucleoside triphosphate hydrolases"/>
    <property type="match status" value="1"/>
</dbReference>
<sequence>MDKFVTKSTKRSSEADVESASKKAKTGSGGSRVPAVGTCTWETVGSVLVMRNFTPPNETPTGPTKVASFDMDSTLITTKSGKTFAKDANDWKFWNECVPAKLQELAADGYAVVIFSNQSGLSKGKVNEKELKTKLNAIATQLKVPLRVFLLSADDNMRKPRVGAWEFMARHCQLDVDTANSFYCGDAAGRPKAPGKAKKDFSCGDYKFALNLGITFYTPEKFFLGSKQSLHSNKTSFELDFDPRSLLSHAVPLDAAWKVAPSSTQEMIVLVGSPGAGKSTFCQAYFSSYGRINQDVLKTVPKCKAAAVEQLKQGKSVVIDSTNRDIKTRKEWIQVAADHKIPIRAFYLDVPKPLVFHLNEFRMLQKQLHPDRSEAKPNVPDMIIHGFFKNVEEPTTAEGFTSVVKLPFIPASTLPDDDKKLLTSFLLG</sequence>
<gene>
    <name evidence="3" type="primary">Aste57867_14265</name>
    <name evidence="2" type="ORF">As57867_014214</name>
    <name evidence="3" type="ORF">ASTE57867_14265</name>
</gene>
<reference evidence="2" key="2">
    <citation type="submission" date="2019-06" db="EMBL/GenBank/DDBJ databases">
        <title>Genomics analysis of Aphanomyces spp. identifies a new class of oomycete effector associated with host adaptation.</title>
        <authorList>
            <person name="Gaulin E."/>
        </authorList>
    </citation>
    <scope>NUCLEOTIDE SEQUENCE</scope>
    <source>
        <strain evidence="2">CBS 578.67</strain>
    </source>
</reference>
<dbReference type="OrthoDB" id="19045at2759"/>
<dbReference type="FunFam" id="3.40.50.300:FF:000737">
    <property type="entry name" value="Bifunctional polynucleotide phosphatase/kinase"/>
    <property type="match status" value="1"/>
</dbReference>
<dbReference type="InterPro" id="IPR006551">
    <property type="entry name" value="Polynucleotide_phosphatase"/>
</dbReference>
<dbReference type="GO" id="GO:0003690">
    <property type="term" value="F:double-stranded DNA binding"/>
    <property type="evidence" value="ECO:0007669"/>
    <property type="project" value="TreeGrafter"/>
</dbReference>
<dbReference type="EMBL" id="CAADRA010005555">
    <property type="protein sequence ID" value="VFT91090.1"/>
    <property type="molecule type" value="Genomic_DNA"/>
</dbReference>
<accession>A0A485L0I8</accession>
<dbReference type="InterPro" id="IPR023214">
    <property type="entry name" value="HAD_sf"/>
</dbReference>
<dbReference type="GO" id="GO:0046404">
    <property type="term" value="F:ATP-dependent polydeoxyribonucleotide 5'-hydroxyl-kinase activity"/>
    <property type="evidence" value="ECO:0007669"/>
    <property type="project" value="TreeGrafter"/>
</dbReference>
<dbReference type="NCBIfam" id="TIGR01664">
    <property type="entry name" value="DNA-3'-Pase"/>
    <property type="match status" value="1"/>
</dbReference>
<dbReference type="InterPro" id="IPR027417">
    <property type="entry name" value="P-loop_NTPase"/>
</dbReference>
<feature type="region of interest" description="Disordered" evidence="1">
    <location>
        <begin position="1"/>
        <end position="33"/>
    </location>
</feature>
<dbReference type="InterPro" id="IPR036412">
    <property type="entry name" value="HAD-like_sf"/>
</dbReference>
<evidence type="ECO:0000313" key="4">
    <source>
        <dbReference type="Proteomes" id="UP000332933"/>
    </source>
</evidence>
<dbReference type="InterPro" id="IPR006549">
    <property type="entry name" value="HAD-SF_hydro_IIIA"/>
</dbReference>
<dbReference type="Gene3D" id="3.40.50.300">
    <property type="entry name" value="P-loop containing nucleotide triphosphate hydrolases"/>
    <property type="match status" value="1"/>
</dbReference>
<reference evidence="3 4" key="1">
    <citation type="submission" date="2019-03" db="EMBL/GenBank/DDBJ databases">
        <authorList>
            <person name="Gaulin E."/>
            <person name="Dumas B."/>
        </authorList>
    </citation>
    <scope>NUCLEOTIDE SEQUENCE [LARGE SCALE GENOMIC DNA]</scope>
    <source>
        <strain evidence="3">CBS 568.67</strain>
    </source>
</reference>
<dbReference type="PANTHER" id="PTHR12083:SF9">
    <property type="entry name" value="BIFUNCTIONAL POLYNUCLEOTIDE PHOSPHATASE_KINASE"/>
    <property type="match status" value="1"/>
</dbReference>
<dbReference type="GO" id="GO:0006281">
    <property type="term" value="P:DNA repair"/>
    <property type="evidence" value="ECO:0007669"/>
    <property type="project" value="TreeGrafter"/>
</dbReference>
<dbReference type="Pfam" id="PF08645">
    <property type="entry name" value="PNK3P"/>
    <property type="match status" value="1"/>
</dbReference>
<name>A0A485L0I8_9STRA</name>
<dbReference type="PANTHER" id="PTHR12083">
    <property type="entry name" value="BIFUNCTIONAL POLYNUCLEOTIDE PHOSPHATASE/KINASE"/>
    <property type="match status" value="1"/>
</dbReference>
<dbReference type="EMBL" id="VJMH01005534">
    <property type="protein sequence ID" value="KAF0694865.1"/>
    <property type="molecule type" value="Genomic_DNA"/>
</dbReference>